<dbReference type="PANTHER" id="PTHR24114">
    <property type="entry name" value="LEUCINE RICH REPEAT FAMILY PROTEIN"/>
    <property type="match status" value="1"/>
</dbReference>
<dbReference type="InterPro" id="IPR052394">
    <property type="entry name" value="LRR-containing"/>
</dbReference>
<keyword evidence="5" id="KW-1185">Reference proteome</keyword>
<dbReference type="Proteomes" id="UP000266673">
    <property type="component" value="Unassembled WGS sequence"/>
</dbReference>
<evidence type="ECO:0000313" key="4">
    <source>
        <dbReference type="EMBL" id="RIB21656.1"/>
    </source>
</evidence>
<dbReference type="SMART" id="SM00368">
    <property type="entry name" value="LRR_RI"/>
    <property type="match status" value="4"/>
</dbReference>
<name>A0A397VR79_9GLOM</name>
<feature type="domain" description="Protein kinase" evidence="3">
    <location>
        <begin position="1"/>
        <end position="185"/>
    </location>
</feature>
<dbReference type="Gene3D" id="1.10.510.10">
    <property type="entry name" value="Transferase(Phosphotransferase) domain 1"/>
    <property type="match status" value="1"/>
</dbReference>
<evidence type="ECO:0000259" key="3">
    <source>
        <dbReference type="PROSITE" id="PS50011"/>
    </source>
</evidence>
<dbReference type="InterPro" id="IPR032675">
    <property type="entry name" value="LRR_dom_sf"/>
</dbReference>
<accession>A0A397VR79</accession>
<dbReference type="PANTHER" id="PTHR24114:SF2">
    <property type="entry name" value="F-BOX DOMAIN-CONTAINING PROTEIN-RELATED"/>
    <property type="match status" value="1"/>
</dbReference>
<dbReference type="Pfam" id="PF13516">
    <property type="entry name" value="LRR_6"/>
    <property type="match status" value="4"/>
</dbReference>
<organism evidence="4 5">
    <name type="scientific">Gigaspora rosea</name>
    <dbReference type="NCBI Taxonomy" id="44941"/>
    <lineage>
        <taxon>Eukaryota</taxon>
        <taxon>Fungi</taxon>
        <taxon>Fungi incertae sedis</taxon>
        <taxon>Mucoromycota</taxon>
        <taxon>Glomeromycotina</taxon>
        <taxon>Glomeromycetes</taxon>
        <taxon>Diversisporales</taxon>
        <taxon>Gigasporaceae</taxon>
        <taxon>Gigaspora</taxon>
    </lineage>
</organism>
<keyword evidence="1" id="KW-0433">Leucine-rich repeat</keyword>
<dbReference type="InterPro" id="IPR011009">
    <property type="entry name" value="Kinase-like_dom_sf"/>
</dbReference>
<dbReference type="InterPro" id="IPR000719">
    <property type="entry name" value="Prot_kinase_dom"/>
</dbReference>
<dbReference type="PRINTS" id="PR00109">
    <property type="entry name" value="TYRKINASE"/>
</dbReference>
<proteinExistence type="predicted"/>
<evidence type="ECO:0000313" key="5">
    <source>
        <dbReference type="Proteomes" id="UP000266673"/>
    </source>
</evidence>
<reference evidence="4 5" key="1">
    <citation type="submission" date="2018-06" db="EMBL/GenBank/DDBJ databases">
        <title>Comparative genomics reveals the genomic features of Rhizophagus irregularis, R. cerebriforme, R. diaphanum and Gigaspora rosea, and their symbiotic lifestyle signature.</title>
        <authorList>
            <person name="Morin E."/>
            <person name="San Clemente H."/>
            <person name="Chen E.C.H."/>
            <person name="De La Providencia I."/>
            <person name="Hainaut M."/>
            <person name="Kuo A."/>
            <person name="Kohler A."/>
            <person name="Murat C."/>
            <person name="Tang N."/>
            <person name="Roy S."/>
            <person name="Loubradou J."/>
            <person name="Henrissat B."/>
            <person name="Grigoriev I.V."/>
            <person name="Corradi N."/>
            <person name="Roux C."/>
            <person name="Martin F.M."/>
        </authorList>
    </citation>
    <scope>NUCLEOTIDE SEQUENCE [LARGE SCALE GENOMIC DNA]</scope>
    <source>
        <strain evidence="4 5">DAOM 194757</strain>
    </source>
</reference>
<dbReference type="PROSITE" id="PS50011">
    <property type="entry name" value="PROTEIN_KINASE_DOM"/>
    <property type="match status" value="1"/>
</dbReference>
<keyword evidence="2" id="KW-0677">Repeat</keyword>
<dbReference type="AlphaFoldDB" id="A0A397VR79"/>
<comment type="caution">
    <text evidence="4">The sequence shown here is derived from an EMBL/GenBank/DDBJ whole genome shotgun (WGS) entry which is preliminary data.</text>
</comment>
<dbReference type="InterPro" id="IPR001611">
    <property type="entry name" value="Leu-rich_rpt"/>
</dbReference>
<dbReference type="EMBL" id="QKWP01000349">
    <property type="protein sequence ID" value="RIB21656.1"/>
    <property type="molecule type" value="Genomic_DNA"/>
</dbReference>
<dbReference type="SUPFAM" id="SSF56112">
    <property type="entry name" value="Protein kinase-like (PK-like)"/>
    <property type="match status" value="1"/>
</dbReference>
<dbReference type="SUPFAM" id="SSF52047">
    <property type="entry name" value="RNI-like"/>
    <property type="match status" value="1"/>
</dbReference>
<dbReference type="InterPro" id="IPR001245">
    <property type="entry name" value="Ser-Thr/Tyr_kinase_cat_dom"/>
</dbReference>
<dbReference type="Gene3D" id="3.80.10.10">
    <property type="entry name" value="Ribonuclease Inhibitor"/>
    <property type="match status" value="3"/>
</dbReference>
<gene>
    <name evidence="4" type="ORF">C2G38_1999075</name>
</gene>
<dbReference type="GO" id="GO:0004672">
    <property type="term" value="F:protein kinase activity"/>
    <property type="evidence" value="ECO:0007669"/>
    <property type="project" value="InterPro"/>
</dbReference>
<dbReference type="GO" id="GO:0005524">
    <property type="term" value="F:ATP binding"/>
    <property type="evidence" value="ECO:0007669"/>
    <property type="project" value="InterPro"/>
</dbReference>
<evidence type="ECO:0000256" key="1">
    <source>
        <dbReference type="ARBA" id="ARBA00022614"/>
    </source>
</evidence>
<protein>
    <recommendedName>
        <fullName evidence="3">Protein kinase domain-containing protein</fullName>
    </recommendedName>
</protein>
<dbReference type="Pfam" id="PF07714">
    <property type="entry name" value="PK_Tyr_Ser-Thr"/>
    <property type="match status" value="1"/>
</dbReference>
<sequence length="506" mass="56827">MVLQFANNGNLREYLRKNFVKLQWADKFRIASEIVHGIMFLHNVNIIHRDLHSMNILIHQGQIKIADFGLAKQINETSMVSNSAINGITPYIDPQCLINHKYKRNKKSDIYSLGVILWEISSGRPPFQSFELREALAVHIFLGNREEPIEGTPPQYVKLYKQCWDKDPSIRPEARTVFAVLNELNSNEESTQNNDSFTNQDYIVQSNVSSNFELQNNESQNNIKMQSDAIPPDLSNTIDFDIQNTSMHYDYSLEKKRKEVHKCLSEGCYVKALELYEEILADNLHNSMDRHNASNWNISSKNIDSKEMDELMEAICKNTILTSLDLRYSKFGSKEERALAKALCKNTTLTSLNLGYIQPGFKEGKSLAEALCKNTNLTSLNLRYNQLGPEEGKALAKALYKNTTLTSLDISSNYIGSEGGKALANALCNNSTLNFLDLTENQLSSQGGKALAEALCKNTTLTTLNLAENQLGPVGGEALANALCKNTALTYLNLYNNQLYSKGGKH</sequence>
<evidence type="ECO:0000256" key="2">
    <source>
        <dbReference type="ARBA" id="ARBA00022737"/>
    </source>
</evidence>